<dbReference type="AlphaFoldDB" id="A0A7J8BE86"/>
<proteinExistence type="predicted"/>
<protein>
    <submittedName>
        <fullName evidence="1">Uncharacterized protein</fullName>
    </submittedName>
</protein>
<name>A0A7J8BE86_ROUAE</name>
<comment type="caution">
    <text evidence="1">The sequence shown here is derived from an EMBL/GenBank/DDBJ whole genome shotgun (WGS) entry which is preliminary data.</text>
</comment>
<dbReference type="EMBL" id="JACASE010000017">
    <property type="protein sequence ID" value="KAF6396992.1"/>
    <property type="molecule type" value="Genomic_DNA"/>
</dbReference>
<evidence type="ECO:0000313" key="1">
    <source>
        <dbReference type="EMBL" id="KAF6396992.1"/>
    </source>
</evidence>
<keyword evidence="2" id="KW-1185">Reference proteome</keyword>
<sequence>MNKWDLKQNLPDFCSVHLEEATKSHQKLAAEEVVLNHARGPLRDPGSSHSTAKAAREAWELSVRQNNKCNGLGFAAAAHPHSAANERSLSAFLHSLLPVPEPSSSRPMLMLPELIWNLLIFISKEIK</sequence>
<reference evidence="1 2" key="1">
    <citation type="journal article" date="2020" name="Nature">
        <title>Six reference-quality genomes reveal evolution of bat adaptations.</title>
        <authorList>
            <person name="Jebb D."/>
            <person name="Huang Z."/>
            <person name="Pippel M."/>
            <person name="Hughes G.M."/>
            <person name="Lavrichenko K."/>
            <person name="Devanna P."/>
            <person name="Winkler S."/>
            <person name="Jermiin L.S."/>
            <person name="Skirmuntt E.C."/>
            <person name="Katzourakis A."/>
            <person name="Burkitt-Gray L."/>
            <person name="Ray D.A."/>
            <person name="Sullivan K.A.M."/>
            <person name="Roscito J.G."/>
            <person name="Kirilenko B.M."/>
            <person name="Davalos L.M."/>
            <person name="Corthals A.P."/>
            <person name="Power M.L."/>
            <person name="Jones G."/>
            <person name="Ransome R.D."/>
            <person name="Dechmann D.K.N."/>
            <person name="Locatelli A.G."/>
            <person name="Puechmaille S.J."/>
            <person name="Fedrigo O."/>
            <person name="Jarvis E.D."/>
            <person name="Hiller M."/>
            <person name="Vernes S.C."/>
            <person name="Myers E.W."/>
            <person name="Teeling E.C."/>
        </authorList>
    </citation>
    <scope>NUCLEOTIDE SEQUENCE [LARGE SCALE GENOMIC DNA]</scope>
    <source>
        <strain evidence="1">MRouAeg1</strain>
        <tissue evidence="1">Muscle</tissue>
    </source>
</reference>
<gene>
    <name evidence="1" type="ORF">HJG63_009680</name>
</gene>
<organism evidence="1 2">
    <name type="scientific">Rousettus aegyptiacus</name>
    <name type="common">Egyptian fruit bat</name>
    <name type="synonym">Pteropus aegyptiacus</name>
    <dbReference type="NCBI Taxonomy" id="9407"/>
    <lineage>
        <taxon>Eukaryota</taxon>
        <taxon>Metazoa</taxon>
        <taxon>Chordata</taxon>
        <taxon>Craniata</taxon>
        <taxon>Vertebrata</taxon>
        <taxon>Euteleostomi</taxon>
        <taxon>Mammalia</taxon>
        <taxon>Eutheria</taxon>
        <taxon>Laurasiatheria</taxon>
        <taxon>Chiroptera</taxon>
        <taxon>Yinpterochiroptera</taxon>
        <taxon>Pteropodoidea</taxon>
        <taxon>Pteropodidae</taxon>
        <taxon>Rousettinae</taxon>
        <taxon>Rousettus</taxon>
    </lineage>
</organism>
<accession>A0A7J8BE86</accession>
<evidence type="ECO:0000313" key="2">
    <source>
        <dbReference type="Proteomes" id="UP000593571"/>
    </source>
</evidence>
<dbReference type="Proteomes" id="UP000593571">
    <property type="component" value="Unassembled WGS sequence"/>
</dbReference>